<evidence type="ECO:0000313" key="6">
    <source>
        <dbReference type="EMBL" id="TFY66720.1"/>
    </source>
</evidence>
<gene>
    <name evidence="6" type="ORF">EVG20_g4368</name>
</gene>
<dbReference type="PROSITE" id="PS50865">
    <property type="entry name" value="ZF_MYND_2"/>
    <property type="match status" value="1"/>
</dbReference>
<evidence type="ECO:0000313" key="7">
    <source>
        <dbReference type="Proteomes" id="UP000298327"/>
    </source>
</evidence>
<dbReference type="Pfam" id="PF01753">
    <property type="entry name" value="zf-MYND"/>
    <property type="match status" value="1"/>
</dbReference>
<feature type="domain" description="MYND-type" evidence="5">
    <location>
        <begin position="35"/>
        <end position="75"/>
    </location>
</feature>
<keyword evidence="3" id="KW-0862">Zinc</keyword>
<evidence type="ECO:0000259" key="5">
    <source>
        <dbReference type="PROSITE" id="PS50865"/>
    </source>
</evidence>
<dbReference type="InterPro" id="IPR002893">
    <property type="entry name" value="Znf_MYND"/>
</dbReference>
<evidence type="ECO:0000256" key="1">
    <source>
        <dbReference type="ARBA" id="ARBA00022723"/>
    </source>
</evidence>
<comment type="caution">
    <text evidence="6">The sequence shown here is derived from an EMBL/GenBank/DDBJ whole genome shotgun (WGS) entry which is preliminary data.</text>
</comment>
<keyword evidence="1" id="KW-0479">Metal-binding</keyword>
<sequence>MTDNYSTNSIATPAPTNDAQVVIMRTLSSLIEPCCSYCYRQPGKQQLRRCARCKVVRYCSKQCQRQSWESHKDACLQALELSHELADDPIASHVNAELNRWVTTWKSTLLFHALMGLDLPHNPPDYISTHFVFLLLVQRPNPPTRRQFFSLGYAGVTNFDRFTAYMRDSLHASPAKVADWVRTFLATPKDTVRVVVAFLPTVIQMPEVANETRYIYSPYAVTEVAQRLTSMVPFTPDECMASLKYRIDCGEPLRDC</sequence>
<evidence type="ECO:0000256" key="4">
    <source>
        <dbReference type="PROSITE-ProRule" id="PRU00134"/>
    </source>
</evidence>
<keyword evidence="2 4" id="KW-0863">Zinc-finger</keyword>
<dbReference type="STRING" id="205917.A0A4Y9YY89"/>
<evidence type="ECO:0000256" key="3">
    <source>
        <dbReference type="ARBA" id="ARBA00022833"/>
    </source>
</evidence>
<dbReference type="EMBL" id="SEOQ01000223">
    <property type="protein sequence ID" value="TFY66720.1"/>
    <property type="molecule type" value="Genomic_DNA"/>
</dbReference>
<keyword evidence="7" id="KW-1185">Reference proteome</keyword>
<dbReference type="OrthoDB" id="9922773at2759"/>
<reference evidence="6 7" key="1">
    <citation type="submission" date="2019-02" db="EMBL/GenBank/DDBJ databases">
        <title>Genome sequencing of the rare red list fungi Dentipellis fragilis.</title>
        <authorList>
            <person name="Buettner E."/>
            <person name="Kellner H."/>
        </authorList>
    </citation>
    <scope>NUCLEOTIDE SEQUENCE [LARGE SCALE GENOMIC DNA]</scope>
    <source>
        <strain evidence="6 7">DSM 105465</strain>
    </source>
</reference>
<dbReference type="SUPFAM" id="SSF144232">
    <property type="entry name" value="HIT/MYND zinc finger-like"/>
    <property type="match status" value="1"/>
</dbReference>
<dbReference type="AlphaFoldDB" id="A0A4Y9YY89"/>
<dbReference type="Proteomes" id="UP000298327">
    <property type="component" value="Unassembled WGS sequence"/>
</dbReference>
<dbReference type="GO" id="GO:0008270">
    <property type="term" value="F:zinc ion binding"/>
    <property type="evidence" value="ECO:0007669"/>
    <property type="project" value="UniProtKB-KW"/>
</dbReference>
<organism evidence="6 7">
    <name type="scientific">Dentipellis fragilis</name>
    <dbReference type="NCBI Taxonomy" id="205917"/>
    <lineage>
        <taxon>Eukaryota</taxon>
        <taxon>Fungi</taxon>
        <taxon>Dikarya</taxon>
        <taxon>Basidiomycota</taxon>
        <taxon>Agaricomycotina</taxon>
        <taxon>Agaricomycetes</taxon>
        <taxon>Russulales</taxon>
        <taxon>Hericiaceae</taxon>
        <taxon>Dentipellis</taxon>
    </lineage>
</organism>
<protein>
    <recommendedName>
        <fullName evidence="5">MYND-type domain-containing protein</fullName>
    </recommendedName>
</protein>
<accession>A0A4Y9YY89</accession>
<evidence type="ECO:0000256" key="2">
    <source>
        <dbReference type="ARBA" id="ARBA00022771"/>
    </source>
</evidence>
<name>A0A4Y9YY89_9AGAM</name>
<dbReference type="Gene3D" id="6.10.140.2220">
    <property type="match status" value="1"/>
</dbReference>
<proteinExistence type="predicted"/>